<dbReference type="SMART" id="SM00460">
    <property type="entry name" value="TGc"/>
    <property type="match status" value="1"/>
</dbReference>
<keyword evidence="1" id="KW-1133">Transmembrane helix</keyword>
<comment type="caution">
    <text evidence="3">The sequence shown here is derived from an EMBL/GenBank/DDBJ whole genome shotgun (WGS) entry which is preliminary data.</text>
</comment>
<dbReference type="Pfam" id="PF01841">
    <property type="entry name" value="Transglut_core"/>
    <property type="match status" value="1"/>
</dbReference>
<organism evidence="3 4">
    <name type="scientific">Marinobacter daepoensis</name>
    <dbReference type="NCBI Taxonomy" id="262077"/>
    <lineage>
        <taxon>Bacteria</taxon>
        <taxon>Pseudomonadati</taxon>
        <taxon>Pseudomonadota</taxon>
        <taxon>Gammaproteobacteria</taxon>
        <taxon>Pseudomonadales</taxon>
        <taxon>Marinobacteraceae</taxon>
        <taxon>Marinobacter</taxon>
    </lineage>
</organism>
<dbReference type="InterPro" id="IPR021878">
    <property type="entry name" value="TgpA_N"/>
</dbReference>
<evidence type="ECO:0000259" key="2">
    <source>
        <dbReference type="SMART" id="SM00460"/>
    </source>
</evidence>
<feature type="transmembrane region" description="Helical" evidence="1">
    <location>
        <begin position="74"/>
        <end position="89"/>
    </location>
</feature>
<feature type="domain" description="Transglutaminase-like" evidence="2">
    <location>
        <begin position="419"/>
        <end position="490"/>
    </location>
</feature>
<protein>
    <submittedName>
        <fullName evidence="3">DUF3488 domain-containing transglutaminase family protein</fullName>
    </submittedName>
</protein>
<accession>A0ABS3BAN5</accession>
<keyword evidence="4" id="KW-1185">Reference proteome</keyword>
<dbReference type="InterPro" id="IPR052901">
    <property type="entry name" value="Bact_TGase-like"/>
</dbReference>
<dbReference type="InterPro" id="IPR038765">
    <property type="entry name" value="Papain-like_cys_pep_sf"/>
</dbReference>
<dbReference type="PANTHER" id="PTHR42736:SF1">
    <property type="entry name" value="PROTEIN-GLUTAMINE GAMMA-GLUTAMYLTRANSFERASE"/>
    <property type="match status" value="1"/>
</dbReference>
<dbReference type="Pfam" id="PF11992">
    <property type="entry name" value="TgpA_N"/>
    <property type="match status" value="1"/>
</dbReference>
<feature type="transmembrane region" description="Helical" evidence="1">
    <location>
        <begin position="95"/>
        <end position="113"/>
    </location>
</feature>
<feature type="transmembrane region" description="Helical" evidence="1">
    <location>
        <begin position="120"/>
        <end position="138"/>
    </location>
</feature>
<dbReference type="PANTHER" id="PTHR42736">
    <property type="entry name" value="PROTEIN-GLUTAMINE GAMMA-GLUTAMYLTRANSFERASE"/>
    <property type="match status" value="1"/>
</dbReference>
<dbReference type="InterPro" id="IPR002931">
    <property type="entry name" value="Transglutaminase-like"/>
</dbReference>
<feature type="transmembrane region" description="Helical" evidence="1">
    <location>
        <begin position="144"/>
        <end position="162"/>
    </location>
</feature>
<dbReference type="RefSeq" id="WP_206556700.1">
    <property type="nucleotide sequence ID" value="NZ_JAFKDB010000008.1"/>
</dbReference>
<dbReference type="SUPFAM" id="SSF54001">
    <property type="entry name" value="Cysteine proteinases"/>
    <property type="match status" value="1"/>
</dbReference>
<dbReference type="Proteomes" id="UP000664344">
    <property type="component" value="Unassembled WGS sequence"/>
</dbReference>
<dbReference type="Gene3D" id="3.10.620.30">
    <property type="match status" value="1"/>
</dbReference>
<sequence length="696" mass="77775">MRAWLTGRFSFRGADAEPVQAIPAPALLWLIASFGLLLIPQWDRLPWWLIAACVVLSAWRWLAQRGRVKLPGRLLRGGVMFALIGVYVATVQGRFTVDTAASFFVLAVGLKWLETRSNRDFYVLFFIQVYLAAVNFLFKQEIAWALLTFVAIGCLMVGLQVLNAPDVPESQSAGWNRLGGMVLKTVPVVILLFVFFPRMAPLWSVPLVSGQARSGISDTMRPGDISNLAQSSERAFRVTFGDQPPPYPERYWRGLILDYLDGETWRQREADGFRRPARVNNDGGVGPLQSREYDILMEPTDQRWAFSLENSVAVSDNVQATPERLFRFNRPADSPVRYRLEQRSDEVGASDVLNAADERRYLQLPATGNPRARALAQHLAGDLAPVELVGELLRRFRQEAYFYTLRPPAMPEDGIDALLFDEKRGFCAHYAGAATFVFRAAGIPARVVVGYQGGDAGAGGEYLIVRQYDAHAWVEVWLEGRGWVRVDPTAAIAPSRIESGLREAVAEEGSFLENDLTSPQRYGDIAILQWASLQMDRINYQWQRWVVGYQGQSQMDLMSRLPGGWGLRELGYATAGVIGAALLIAGLVSAVSARRGVRRDAFGRVVDSWHRLCAKTGVPVRSGETPLALAERLSEAHPEVAATARVFAHAVNSHYYTTSAPEGSVYDVRRLSRLLNRMKRQLRRSRKSTFRNPEND</sequence>
<feature type="transmembrane region" description="Helical" evidence="1">
    <location>
        <begin position="21"/>
        <end position="39"/>
    </location>
</feature>
<evidence type="ECO:0000256" key="1">
    <source>
        <dbReference type="SAM" id="Phobius"/>
    </source>
</evidence>
<proteinExistence type="predicted"/>
<feature type="transmembrane region" description="Helical" evidence="1">
    <location>
        <begin position="570"/>
        <end position="591"/>
    </location>
</feature>
<reference evidence="3 4" key="1">
    <citation type="submission" date="2021-02" db="EMBL/GenBank/DDBJ databases">
        <title>PHA producing bacteria isolated from coastal sediment in Guangdong, Shenzhen.</title>
        <authorList>
            <person name="Zheng W."/>
            <person name="Yu S."/>
            <person name="Huang Y."/>
        </authorList>
    </citation>
    <scope>NUCLEOTIDE SEQUENCE [LARGE SCALE GENOMIC DNA]</scope>
    <source>
        <strain evidence="3 4">TN21-5</strain>
    </source>
</reference>
<feature type="transmembrane region" description="Helical" evidence="1">
    <location>
        <begin position="45"/>
        <end position="62"/>
    </location>
</feature>
<gene>
    <name evidence="3" type="ORF">JYP53_03325</name>
</gene>
<dbReference type="EMBL" id="JAFKDB010000008">
    <property type="protein sequence ID" value="MBN7768933.1"/>
    <property type="molecule type" value="Genomic_DNA"/>
</dbReference>
<keyword evidence="1" id="KW-0472">Membrane</keyword>
<feature type="transmembrane region" description="Helical" evidence="1">
    <location>
        <begin position="174"/>
        <end position="196"/>
    </location>
</feature>
<keyword evidence="1" id="KW-0812">Transmembrane</keyword>
<evidence type="ECO:0000313" key="3">
    <source>
        <dbReference type="EMBL" id="MBN7768933.1"/>
    </source>
</evidence>
<name>A0ABS3BAN5_9GAMM</name>
<evidence type="ECO:0000313" key="4">
    <source>
        <dbReference type="Proteomes" id="UP000664344"/>
    </source>
</evidence>